<keyword evidence="1" id="KW-0472">Membrane</keyword>
<sequence>MNFKRITLLCVSVLMLTAIASFPISAQAKEKDDGILIIYSTLDGKESPQVKMLDLLAGHFATHVTVRKDSDVTASDVKGKEHVIYYGQTKRKLSKKLVSLISGVKKPVVAIGYNAGQISQFSGLSLTRKEHVYQIHSSTEKNDVSLESGLHVLSVSGLKGKGLYTFPSDDGKTSPFIWKTDKSNVYIGLTNLLNDNLIVAKELREAFGEKAGTALLYLRLEDISPMSDETLLLQAGTYLYKRHVPFILSVIPVYLNPETGDKVYLSDKPKMVKVLKKLQSMGGSIIVHGYTHAYRHSETGEGFEFWDAKADQPITSENADDTPSILEKEQAFPNEQAYKSYLKPFQEKEETYTRQKLTHAIEDLTSAGLYPLAFEAPHYTMSEYGYQMASQYFSSIFGQVQLSDTTWKTSGASPFLTKPAMLHGMTLYPETIGFVDTSKQNPLGDMAEHISQMIDFEGGVAGGFYHPYLGMKYLPELVDQMERIPDSEWLDLKKTQQTVKTDKVEIHTSGDGTVHVKNNVSAIGEFFDHHRQTPLEKALWILSAVVLLFVVMFVSYTFYLRATLKKRMFKERRSLG</sequence>
<accession>A0A9Q4HUT6</accession>
<feature type="signal peptide" evidence="2">
    <location>
        <begin position="1"/>
        <end position="28"/>
    </location>
</feature>
<evidence type="ECO:0000313" key="3">
    <source>
        <dbReference type="EMBL" id="MCY9185094.1"/>
    </source>
</evidence>
<dbReference type="Proteomes" id="UP001073053">
    <property type="component" value="Unassembled WGS sequence"/>
</dbReference>
<dbReference type="CDD" id="cd10923">
    <property type="entry name" value="CE4_COG5298"/>
    <property type="match status" value="1"/>
</dbReference>
<dbReference type="EMBL" id="JALAWA010000006">
    <property type="protein sequence ID" value="MCY9185094.1"/>
    <property type="molecule type" value="Genomic_DNA"/>
</dbReference>
<comment type="caution">
    <text evidence="3">The sequence shown here is derived from an EMBL/GenBank/DDBJ whole genome shotgun (WGS) entry which is preliminary data.</text>
</comment>
<proteinExistence type="predicted"/>
<dbReference type="InterPro" id="IPR018763">
    <property type="entry name" value="DUF2334"/>
</dbReference>
<organism evidence="3 4">
    <name type="scientific">Bacillus halotolerans</name>
    <dbReference type="NCBI Taxonomy" id="260554"/>
    <lineage>
        <taxon>Bacteria</taxon>
        <taxon>Bacillati</taxon>
        <taxon>Bacillota</taxon>
        <taxon>Bacilli</taxon>
        <taxon>Bacillales</taxon>
        <taxon>Bacillaceae</taxon>
        <taxon>Bacillus</taxon>
    </lineage>
</organism>
<keyword evidence="1" id="KW-0812">Transmembrane</keyword>
<reference evidence="3" key="1">
    <citation type="submission" date="2022-02" db="EMBL/GenBank/DDBJ databases">
        <title>Crop Bioprotection Bacillus Genome Sequencing.</title>
        <authorList>
            <person name="Dunlap C."/>
        </authorList>
    </citation>
    <scope>NUCLEOTIDE SEQUENCE</scope>
    <source>
        <strain evidence="3">EC49O2N-C10</strain>
    </source>
</reference>
<feature type="chain" id="PRO_5040358858" evidence="2">
    <location>
        <begin position="29"/>
        <end position="576"/>
    </location>
</feature>
<feature type="transmembrane region" description="Helical" evidence="1">
    <location>
        <begin position="538"/>
        <end position="560"/>
    </location>
</feature>
<dbReference type="AlphaFoldDB" id="A0A9Q4HUT6"/>
<keyword evidence="2" id="KW-0732">Signal</keyword>
<keyword evidence="1" id="KW-1133">Transmembrane helix</keyword>
<dbReference type="Pfam" id="PF10096">
    <property type="entry name" value="DUF2334"/>
    <property type="match status" value="1"/>
</dbReference>
<name>A0A9Q4HUT6_9BACI</name>
<protein>
    <submittedName>
        <fullName evidence="3">DUF2334 domain-containing protein</fullName>
    </submittedName>
</protein>
<dbReference type="RefSeq" id="WP_268497226.1">
    <property type="nucleotide sequence ID" value="NZ_JALAVZ010000004.1"/>
</dbReference>
<evidence type="ECO:0000313" key="4">
    <source>
        <dbReference type="Proteomes" id="UP001073053"/>
    </source>
</evidence>
<evidence type="ECO:0000256" key="2">
    <source>
        <dbReference type="SAM" id="SignalP"/>
    </source>
</evidence>
<evidence type="ECO:0000256" key="1">
    <source>
        <dbReference type="SAM" id="Phobius"/>
    </source>
</evidence>
<gene>
    <name evidence="3" type="ORF">MOF03_10605</name>
</gene>